<evidence type="ECO:0000313" key="5">
    <source>
        <dbReference type="Proteomes" id="UP001368318"/>
    </source>
</evidence>
<feature type="transmembrane region" description="Helical" evidence="1">
    <location>
        <begin position="177"/>
        <end position="195"/>
    </location>
</feature>
<feature type="transmembrane region" description="Helical" evidence="1">
    <location>
        <begin position="265"/>
        <end position="282"/>
    </location>
</feature>
<reference evidence="3 5" key="1">
    <citation type="submission" date="2023-10" db="EMBL/GenBank/DDBJ databases">
        <title>Culture-based analysis of two novel bacteria associated with mangrove crab gills.</title>
        <authorList>
            <person name="Yang X."/>
            <person name="Garuglieri E."/>
            <person name="Van Goethem M.W."/>
            <person name="Fusi M."/>
            <person name="Marasco R."/>
            <person name="Daffonchio D.G."/>
        </authorList>
    </citation>
    <scope>NUCLEOTIDE SEQUENCE [LARGE SCALE GENOMIC DNA]</scope>
    <source>
        <strain evidence="4">UG2-1</strain>
        <strain evidence="3">UG2-2</strain>
        <strain evidence="5">UG2_2</strain>
    </source>
</reference>
<dbReference type="InterPro" id="IPR037185">
    <property type="entry name" value="EmrE-like"/>
</dbReference>
<dbReference type="InterPro" id="IPR000620">
    <property type="entry name" value="EamA_dom"/>
</dbReference>
<dbReference type="GO" id="GO:0016020">
    <property type="term" value="C:membrane"/>
    <property type="evidence" value="ECO:0007669"/>
    <property type="project" value="InterPro"/>
</dbReference>
<evidence type="ECO:0000256" key="1">
    <source>
        <dbReference type="SAM" id="Phobius"/>
    </source>
</evidence>
<keyword evidence="1" id="KW-0812">Transmembrane</keyword>
<evidence type="ECO:0000259" key="2">
    <source>
        <dbReference type="Pfam" id="PF00892"/>
    </source>
</evidence>
<feature type="transmembrane region" description="Helical" evidence="1">
    <location>
        <begin position="115"/>
        <end position="133"/>
    </location>
</feature>
<keyword evidence="1" id="KW-0472">Membrane</keyword>
<dbReference type="KEGG" id="mcaa:R3L15_07450"/>
<feature type="domain" description="EamA" evidence="2">
    <location>
        <begin position="178"/>
        <end position="281"/>
    </location>
</feature>
<organism evidence="3 5">
    <name type="scientific">Mangrovimonas cancribranchiae</name>
    <dbReference type="NCBI Taxonomy" id="3080055"/>
    <lineage>
        <taxon>Bacteria</taxon>
        <taxon>Pseudomonadati</taxon>
        <taxon>Bacteroidota</taxon>
        <taxon>Flavobacteriia</taxon>
        <taxon>Flavobacteriales</taxon>
        <taxon>Flavobacteriaceae</taxon>
        <taxon>Mangrovimonas</taxon>
    </lineage>
</organism>
<name>A0AAU6NYW4_9FLAO</name>
<dbReference type="AlphaFoldDB" id="A0AAU6NYW4"/>
<dbReference type="Proteomes" id="UP001368318">
    <property type="component" value="Chromosome"/>
</dbReference>
<dbReference type="Pfam" id="PF00892">
    <property type="entry name" value="EamA"/>
    <property type="match status" value="2"/>
</dbReference>
<dbReference type="EMBL" id="CP136924">
    <property type="protein sequence ID" value="WXA02865.1"/>
    <property type="molecule type" value="Genomic_DNA"/>
</dbReference>
<dbReference type="SUPFAM" id="SSF103481">
    <property type="entry name" value="Multidrug resistance efflux transporter EmrE"/>
    <property type="match status" value="2"/>
</dbReference>
<keyword evidence="5" id="KW-1185">Reference proteome</keyword>
<dbReference type="Gene3D" id="1.10.3730.20">
    <property type="match status" value="1"/>
</dbReference>
<protein>
    <submittedName>
        <fullName evidence="3">DMT family transporter</fullName>
    </submittedName>
</protein>
<feature type="transmembrane region" description="Helical" evidence="1">
    <location>
        <begin position="87"/>
        <end position="109"/>
    </location>
</feature>
<evidence type="ECO:0000313" key="3">
    <source>
        <dbReference type="EMBL" id="WXA02865.1"/>
    </source>
</evidence>
<feature type="domain" description="EamA" evidence="2">
    <location>
        <begin position="2"/>
        <end position="132"/>
    </location>
</feature>
<feature type="transmembrane region" description="Helical" evidence="1">
    <location>
        <begin position="237"/>
        <end position="258"/>
    </location>
</feature>
<gene>
    <name evidence="4" type="ORF">R3L15_07450</name>
    <name evidence="3" type="ORF">R3L16_14135</name>
</gene>
<proteinExistence type="predicted"/>
<dbReference type="RefSeq" id="WP_338730887.1">
    <property type="nucleotide sequence ID" value="NZ_CP136925.1"/>
</dbReference>
<sequence length="283" mass="30958">MYLLFSILCSTLIFVIFKSLSKYNINTLQVIAINYFVACFIGITAFQGNITVENTLQSDWFLGAIFLGFLFISIFFVMAMTAQKNGVSVASVASKMSVVIPIIFGIYVYNEGTGLQKIIGIILALLAVYLTSVKSAAEINFKKNLLLPIILFFGSGTIDTSIKYIETTYVPDNGIPLFSASIFGIAAILGLIALITKKAFKITKKAVIGGLLLGVVNYGSIYFLLKALDHELFESSTLFTVNHVAIVMFSTLIGLFVFKEHLTRKNWIGIVLAIIAIILVTLA</sequence>
<keyword evidence="1" id="KW-1133">Transmembrane helix</keyword>
<dbReference type="EMBL" id="CP136925">
    <property type="protein sequence ID" value="WXA11973.1"/>
    <property type="molecule type" value="Genomic_DNA"/>
</dbReference>
<evidence type="ECO:0000313" key="4">
    <source>
        <dbReference type="EMBL" id="WXA11973.1"/>
    </source>
</evidence>
<feature type="transmembrane region" description="Helical" evidence="1">
    <location>
        <begin position="145"/>
        <end position="165"/>
    </location>
</feature>
<feature type="transmembrane region" description="Helical" evidence="1">
    <location>
        <begin position="60"/>
        <end position="80"/>
    </location>
</feature>
<accession>A0AAU6NYW4</accession>
<feature type="transmembrane region" description="Helical" evidence="1">
    <location>
        <begin position="207"/>
        <end position="225"/>
    </location>
</feature>